<dbReference type="RefSeq" id="WP_139837813.1">
    <property type="nucleotide sequence ID" value="NZ_FWFL01000007.1"/>
</dbReference>
<dbReference type="AlphaFoldDB" id="A0A1Y5T1I7"/>
<dbReference type="EMBL" id="FWFL01000007">
    <property type="protein sequence ID" value="SLN53771.1"/>
    <property type="molecule type" value="Genomic_DNA"/>
</dbReference>
<reference evidence="1 2" key="1">
    <citation type="submission" date="2017-03" db="EMBL/GenBank/DDBJ databases">
        <authorList>
            <person name="Afonso C.L."/>
            <person name="Miller P.J."/>
            <person name="Scott M.A."/>
            <person name="Spackman E."/>
            <person name="Goraichik I."/>
            <person name="Dimitrov K.M."/>
            <person name="Suarez D.L."/>
            <person name="Swayne D.E."/>
        </authorList>
    </citation>
    <scope>NUCLEOTIDE SEQUENCE [LARGE SCALE GENOMIC DNA]</scope>
    <source>
        <strain evidence="1 2">CECT 8287</strain>
    </source>
</reference>
<gene>
    <name evidence="1" type="ORF">PEL8287_02858</name>
</gene>
<dbReference type="Proteomes" id="UP000193827">
    <property type="component" value="Unassembled WGS sequence"/>
</dbReference>
<protein>
    <recommendedName>
        <fullName evidence="3">Roadblock/LAMTOR2 domain-containing protein</fullName>
    </recommendedName>
</protein>
<evidence type="ECO:0008006" key="3">
    <source>
        <dbReference type="Google" id="ProtNLM"/>
    </source>
</evidence>
<evidence type="ECO:0000313" key="1">
    <source>
        <dbReference type="EMBL" id="SLN53771.1"/>
    </source>
</evidence>
<accession>A0A1Y5T1I7</accession>
<sequence length="126" mass="13883">MTIDEELDALRKSALGCSLVAFGDARTRLVLRSSHEKAYHREYLDELCIQAANCFELLDAASQADNDSVQERSCEAVVLTASNIRMFVRAEDGGPDFLCCVCDFPCISEKLMTTAHKTLGRIADSC</sequence>
<evidence type="ECO:0000313" key="2">
    <source>
        <dbReference type="Proteomes" id="UP000193827"/>
    </source>
</evidence>
<name>A0A1Y5T1I7_9RHOB</name>
<organism evidence="1 2">
    <name type="scientific">Roseovarius litorisediminis</name>
    <dbReference type="NCBI Taxonomy" id="1312363"/>
    <lineage>
        <taxon>Bacteria</taxon>
        <taxon>Pseudomonadati</taxon>
        <taxon>Pseudomonadota</taxon>
        <taxon>Alphaproteobacteria</taxon>
        <taxon>Rhodobacterales</taxon>
        <taxon>Roseobacteraceae</taxon>
        <taxon>Roseovarius</taxon>
    </lineage>
</organism>
<dbReference type="OrthoDB" id="7857877at2"/>
<proteinExistence type="predicted"/>
<keyword evidence="2" id="KW-1185">Reference proteome</keyword>